<organism evidence="3 4">
    <name type="scientific">Pseudooceanicola batsensis (strain ATCC BAA-863 / DSM 15984 / KCTC 12145 / HTCC2597)</name>
    <name type="common">Oceanicola batsensis</name>
    <dbReference type="NCBI Taxonomy" id="252305"/>
    <lineage>
        <taxon>Bacteria</taxon>
        <taxon>Pseudomonadati</taxon>
        <taxon>Pseudomonadota</taxon>
        <taxon>Alphaproteobacteria</taxon>
        <taxon>Rhodobacterales</taxon>
        <taxon>Paracoccaceae</taxon>
        <taxon>Pseudooceanicola</taxon>
    </lineage>
</organism>
<dbReference type="HOGENOM" id="CLU_145409_1_0_5"/>
<evidence type="ECO:0000256" key="1">
    <source>
        <dbReference type="SAM" id="MobiDB-lite"/>
    </source>
</evidence>
<proteinExistence type="predicted"/>
<sequence length="109" mass="11598">MAEKTGKTDMQENATADRLRDEIDRGGTGDKVAFSDPAAAPLGTDDEAAGHPPSPEQVRRAMRHEAPRDEASDDKQTPHELLTVGQRMLKSVTVIAALAVGVVLVILAL</sequence>
<keyword evidence="4" id="KW-1185">Reference proteome</keyword>
<evidence type="ECO:0000313" key="3">
    <source>
        <dbReference type="EMBL" id="EAQ01138.1"/>
    </source>
</evidence>
<feature type="compositionally biased region" description="Basic and acidic residues" evidence="1">
    <location>
        <begin position="1"/>
        <end position="28"/>
    </location>
</feature>
<name>A3U402_PSEBH</name>
<gene>
    <name evidence="3" type="ORF">OB2597_14309</name>
</gene>
<dbReference type="AlphaFoldDB" id="A3U402"/>
<comment type="caution">
    <text evidence="3">The sequence shown here is derived from an EMBL/GenBank/DDBJ whole genome shotgun (WGS) entry which is preliminary data.</text>
</comment>
<feature type="compositionally biased region" description="Basic and acidic residues" evidence="1">
    <location>
        <begin position="57"/>
        <end position="78"/>
    </location>
</feature>
<reference evidence="3 4" key="1">
    <citation type="journal article" date="2010" name="J. Bacteriol.">
        <title>Genome sequences of Oceanicola granulosus HTCC2516(T) and Oceanicola batsensis HTCC2597(TDelta).</title>
        <authorList>
            <person name="Thrash J.C."/>
            <person name="Cho J.C."/>
            <person name="Vergin K.L."/>
            <person name="Giovannoni S.J."/>
        </authorList>
    </citation>
    <scope>NUCLEOTIDE SEQUENCE [LARGE SCALE GENOMIC DNA]</scope>
    <source>
        <strain evidence="4">ATCC BAA-863 / DSM 15984 / KCTC 12145 / HTCC2597</strain>
    </source>
</reference>
<dbReference type="EMBL" id="AAMO01000018">
    <property type="protein sequence ID" value="EAQ01138.1"/>
    <property type="molecule type" value="Genomic_DNA"/>
</dbReference>
<evidence type="ECO:0000313" key="4">
    <source>
        <dbReference type="Proteomes" id="UP000004318"/>
    </source>
</evidence>
<protein>
    <submittedName>
        <fullName evidence="3">Uncharacterized protein</fullName>
    </submittedName>
</protein>
<feature type="region of interest" description="Disordered" evidence="1">
    <location>
        <begin position="1"/>
        <end position="79"/>
    </location>
</feature>
<keyword evidence="2" id="KW-1133">Transmembrane helix</keyword>
<accession>A3U402</accession>
<evidence type="ECO:0000256" key="2">
    <source>
        <dbReference type="SAM" id="Phobius"/>
    </source>
</evidence>
<dbReference type="Proteomes" id="UP000004318">
    <property type="component" value="Unassembled WGS sequence"/>
</dbReference>
<dbReference type="STRING" id="252305.OB2597_14309"/>
<keyword evidence="2" id="KW-0472">Membrane</keyword>
<dbReference type="eggNOG" id="ENOG5033CGX">
    <property type="taxonomic scope" value="Bacteria"/>
</dbReference>
<keyword evidence="2" id="KW-0812">Transmembrane</keyword>
<dbReference type="RefSeq" id="WP_009807074.1">
    <property type="nucleotide sequence ID" value="NZ_CH724131.1"/>
</dbReference>
<feature type="transmembrane region" description="Helical" evidence="2">
    <location>
        <begin position="88"/>
        <end position="108"/>
    </location>
</feature>